<dbReference type="GO" id="GO:0051020">
    <property type="term" value="F:GTPase binding"/>
    <property type="evidence" value="ECO:0007669"/>
    <property type="project" value="TreeGrafter"/>
</dbReference>
<dbReference type="PANTHER" id="PTHR16027">
    <property type="entry name" value="DILUTE DOMAIN-CONTAINING PROTEIN YPR089W"/>
    <property type="match status" value="1"/>
</dbReference>
<name>A0A1Y1WZM3_9FUNG</name>
<keyword evidence="3" id="KW-1185">Reference proteome</keyword>
<dbReference type="Pfam" id="PF01843">
    <property type="entry name" value="DIL"/>
    <property type="match status" value="1"/>
</dbReference>
<dbReference type="PROSITE" id="PS51126">
    <property type="entry name" value="DILUTE"/>
    <property type="match status" value="1"/>
</dbReference>
<dbReference type="PANTHER" id="PTHR16027:SF6">
    <property type="entry name" value="DILUTE DOMAIN-CONTAINING PROTEIN"/>
    <property type="match status" value="1"/>
</dbReference>
<organism evidence="2 3">
    <name type="scientific">Anaeromyces robustus</name>
    <dbReference type="NCBI Taxonomy" id="1754192"/>
    <lineage>
        <taxon>Eukaryota</taxon>
        <taxon>Fungi</taxon>
        <taxon>Fungi incertae sedis</taxon>
        <taxon>Chytridiomycota</taxon>
        <taxon>Chytridiomycota incertae sedis</taxon>
        <taxon>Neocallimastigomycetes</taxon>
        <taxon>Neocallimastigales</taxon>
        <taxon>Neocallimastigaceae</taxon>
        <taxon>Anaeromyces</taxon>
    </lineage>
</organism>
<dbReference type="EMBL" id="MCFG01000191">
    <property type="protein sequence ID" value="ORX78990.1"/>
    <property type="molecule type" value="Genomic_DNA"/>
</dbReference>
<protein>
    <recommendedName>
        <fullName evidence="1">Dilute domain-containing protein</fullName>
    </recommendedName>
</protein>
<dbReference type="STRING" id="1754192.A0A1Y1WZM3"/>
<reference evidence="2 3" key="1">
    <citation type="submission" date="2016-08" db="EMBL/GenBank/DDBJ databases">
        <title>A Parts List for Fungal Cellulosomes Revealed by Comparative Genomics.</title>
        <authorList>
            <consortium name="DOE Joint Genome Institute"/>
            <person name="Haitjema C.H."/>
            <person name="Gilmore S.P."/>
            <person name="Henske J.K."/>
            <person name="Solomon K.V."/>
            <person name="De Groot R."/>
            <person name="Kuo A."/>
            <person name="Mondo S.J."/>
            <person name="Salamov A.A."/>
            <person name="Labutti K."/>
            <person name="Zhao Z."/>
            <person name="Chiniquy J."/>
            <person name="Barry K."/>
            <person name="Brewer H.M."/>
            <person name="Purvine S.O."/>
            <person name="Wright A.T."/>
            <person name="Boxma B."/>
            <person name="Van Alen T."/>
            <person name="Hackstein J.H."/>
            <person name="Baker S.E."/>
            <person name="Grigoriev I.V."/>
            <person name="O'Malley M.A."/>
        </authorList>
    </citation>
    <scope>NUCLEOTIDE SEQUENCE [LARGE SCALE GENOMIC DNA]</scope>
    <source>
        <strain evidence="2 3">S4</strain>
    </source>
</reference>
<evidence type="ECO:0000313" key="2">
    <source>
        <dbReference type="EMBL" id="ORX78990.1"/>
    </source>
</evidence>
<dbReference type="Proteomes" id="UP000193944">
    <property type="component" value="Unassembled WGS sequence"/>
</dbReference>
<dbReference type="InterPro" id="IPR002710">
    <property type="entry name" value="Dilute_dom"/>
</dbReference>
<evidence type="ECO:0000313" key="3">
    <source>
        <dbReference type="Proteomes" id="UP000193944"/>
    </source>
</evidence>
<feature type="non-terminal residue" evidence="2">
    <location>
        <position position="257"/>
    </location>
</feature>
<accession>A0A1Y1WZM3</accession>
<feature type="domain" description="Dilute" evidence="1">
    <location>
        <begin position="69"/>
        <end position="257"/>
    </location>
</feature>
<dbReference type="OrthoDB" id="426293at2759"/>
<evidence type="ECO:0000259" key="1">
    <source>
        <dbReference type="PROSITE" id="PS51126"/>
    </source>
</evidence>
<dbReference type="InterPro" id="IPR052072">
    <property type="entry name" value="Vascular_dev_regulator"/>
</dbReference>
<gene>
    <name evidence="2" type="ORF">BCR32DRAFT_206239</name>
</gene>
<dbReference type="AlphaFoldDB" id="A0A1Y1WZM3"/>
<proteinExistence type="predicted"/>
<sequence length="257" mass="30374">MPFTWDKCDGDQMFVFDEAQLETLCDYVVLCIQPLKKPDQIYTPANIIFLSARYAYYYNSTELLKKFFDTILKKVGLLLKKLQQRPDVNINIFWLTNLLQLSCYLKKDTELVVATVEYQYEISELVNEYYMNLIHHLEERLEDVIEPCLMQYNTIPGIDEIKFEKKGNSRLPKKSTKLSGSRLAQYTPQTVINILSSILRVLRTYRVHTSVIQQIIQQLLYYINCEIFNRLLTDSDYCCRSKAMQIRLNISNIEDWI</sequence>
<comment type="caution">
    <text evidence="2">The sequence shown here is derived from an EMBL/GenBank/DDBJ whole genome shotgun (WGS) entry which is preliminary data.</text>
</comment>
<reference evidence="2 3" key="2">
    <citation type="submission" date="2016-08" db="EMBL/GenBank/DDBJ databases">
        <title>Pervasive Adenine N6-methylation of Active Genes in Fungi.</title>
        <authorList>
            <consortium name="DOE Joint Genome Institute"/>
            <person name="Mondo S.J."/>
            <person name="Dannebaum R.O."/>
            <person name="Kuo R.C."/>
            <person name="Labutti K."/>
            <person name="Haridas S."/>
            <person name="Kuo A."/>
            <person name="Salamov A."/>
            <person name="Ahrendt S.R."/>
            <person name="Lipzen A."/>
            <person name="Sullivan W."/>
            <person name="Andreopoulos W.B."/>
            <person name="Clum A."/>
            <person name="Lindquist E."/>
            <person name="Daum C."/>
            <person name="Ramamoorthy G.K."/>
            <person name="Gryganskyi A."/>
            <person name="Culley D."/>
            <person name="Magnuson J.K."/>
            <person name="James T.Y."/>
            <person name="O'Malley M.A."/>
            <person name="Stajich J.E."/>
            <person name="Spatafora J.W."/>
            <person name="Visel A."/>
            <person name="Grigoriev I.V."/>
        </authorList>
    </citation>
    <scope>NUCLEOTIDE SEQUENCE [LARGE SCALE GENOMIC DNA]</scope>
    <source>
        <strain evidence="2 3">S4</strain>
    </source>
</reference>